<comment type="similarity">
    <text evidence="2 7">Belongs to the aspartate/ornithine carbamoyltransferase superfamily. ATCase family.</text>
</comment>
<dbReference type="NCBIfam" id="NF002032">
    <property type="entry name" value="PRK00856.1"/>
    <property type="match status" value="1"/>
</dbReference>
<organism evidence="10 11">
    <name type="scientific">Mammaliicoccus sciuri</name>
    <name type="common">Staphylococcus sciuri</name>
    <dbReference type="NCBI Taxonomy" id="1296"/>
    <lineage>
        <taxon>Bacteria</taxon>
        <taxon>Bacillati</taxon>
        <taxon>Bacillota</taxon>
        <taxon>Bacilli</taxon>
        <taxon>Bacillales</taxon>
        <taxon>Staphylococcaceae</taxon>
        <taxon>Mammaliicoccus</taxon>
    </lineage>
</organism>
<dbReference type="PANTHER" id="PTHR45753">
    <property type="entry name" value="ORNITHINE CARBAMOYLTRANSFERASE, MITOCHONDRIAL"/>
    <property type="match status" value="1"/>
</dbReference>
<evidence type="ECO:0000256" key="5">
    <source>
        <dbReference type="ARBA" id="ARBA00043884"/>
    </source>
</evidence>
<feature type="binding site" evidence="7">
    <location>
        <position position="77"/>
    </location>
    <ligand>
        <name>L-aspartate</name>
        <dbReference type="ChEBI" id="CHEBI:29991"/>
    </ligand>
</feature>
<evidence type="ECO:0000313" key="10">
    <source>
        <dbReference type="EMBL" id="ASE34444.1"/>
    </source>
</evidence>
<reference evidence="11" key="1">
    <citation type="submission" date="2017-06" db="EMBL/GenBank/DDBJ databases">
        <title>FDA dAtabase for Regulatory Grade micrObial Sequences (FDA-ARGOS): Supporting development and validation of Infectious Disease Dx tests.</title>
        <authorList>
            <person name="Goldberg B."/>
            <person name="Campos J."/>
            <person name="Tallon L."/>
            <person name="Sadzewicz L."/>
            <person name="Sengamalay N."/>
            <person name="Ott S."/>
            <person name="Godinez A."/>
            <person name="Nagaraj S."/>
            <person name="Vavikolanu K."/>
            <person name="Nadendla S."/>
            <person name="George J."/>
            <person name="Geyer C."/>
            <person name="Sichtig H."/>
        </authorList>
    </citation>
    <scope>NUCLEOTIDE SEQUENCE [LARGE SCALE GENOMIC DNA]</scope>
    <source>
        <strain evidence="11">FDAARGOS_285</strain>
    </source>
</reference>
<dbReference type="InterPro" id="IPR006130">
    <property type="entry name" value="Asp/Orn_carbamoylTrfase"/>
</dbReference>
<keyword evidence="3 7" id="KW-0808">Transferase</keyword>
<dbReference type="FunFam" id="3.40.50.1370:FF:000011">
    <property type="entry name" value="Aspartate carbamoyltransferase"/>
    <property type="match status" value="1"/>
</dbReference>
<feature type="domain" description="Aspartate/ornithine carbamoyltransferase carbamoyl-P binding" evidence="9">
    <location>
        <begin position="2"/>
        <end position="139"/>
    </location>
</feature>
<dbReference type="GO" id="GO:0006520">
    <property type="term" value="P:amino acid metabolic process"/>
    <property type="evidence" value="ECO:0007669"/>
    <property type="project" value="InterPro"/>
</dbReference>
<dbReference type="GeneID" id="48593149"/>
<evidence type="ECO:0000256" key="3">
    <source>
        <dbReference type="ARBA" id="ARBA00022679"/>
    </source>
</evidence>
<evidence type="ECO:0000256" key="2">
    <source>
        <dbReference type="ARBA" id="ARBA00008896"/>
    </source>
</evidence>
<evidence type="ECO:0000259" key="8">
    <source>
        <dbReference type="Pfam" id="PF00185"/>
    </source>
</evidence>
<dbReference type="GO" id="GO:0044205">
    <property type="term" value="P:'de novo' UMP biosynthetic process"/>
    <property type="evidence" value="ECO:0007669"/>
    <property type="project" value="UniProtKB-UniRule"/>
</dbReference>
<proteinExistence type="inferred from homology"/>
<evidence type="ECO:0000256" key="4">
    <source>
        <dbReference type="ARBA" id="ARBA00022975"/>
    </source>
</evidence>
<evidence type="ECO:0000313" key="11">
    <source>
        <dbReference type="Proteomes" id="UP000197058"/>
    </source>
</evidence>
<feature type="binding site" evidence="7">
    <location>
        <position position="49"/>
    </location>
    <ligand>
        <name>carbamoyl phosphate</name>
        <dbReference type="ChEBI" id="CHEBI:58228"/>
    </ligand>
</feature>
<feature type="binding site" evidence="7">
    <location>
        <position position="129"/>
    </location>
    <ligand>
        <name>carbamoyl phosphate</name>
        <dbReference type="ChEBI" id="CHEBI:58228"/>
    </ligand>
</feature>
<accession>A0AAI8DIJ8</accession>
<dbReference type="AlphaFoldDB" id="A0AAI8DIJ8"/>
<dbReference type="Pfam" id="PF00185">
    <property type="entry name" value="OTCace"/>
    <property type="match status" value="1"/>
</dbReference>
<evidence type="ECO:0000256" key="7">
    <source>
        <dbReference type="HAMAP-Rule" id="MF_00001"/>
    </source>
</evidence>
<dbReference type="NCBIfam" id="TIGR00670">
    <property type="entry name" value="asp_carb_tr"/>
    <property type="match status" value="1"/>
</dbReference>
<feature type="binding site" evidence="7">
    <location>
        <position position="126"/>
    </location>
    <ligand>
        <name>carbamoyl phosphate</name>
        <dbReference type="ChEBI" id="CHEBI:58228"/>
    </ligand>
</feature>
<dbReference type="EMBL" id="CP022046">
    <property type="protein sequence ID" value="ASE34444.1"/>
    <property type="molecule type" value="Genomic_DNA"/>
</dbReference>
<comment type="function">
    <text evidence="5 7">Catalyzes the condensation of carbamoyl phosphate and aspartate to form carbamoyl aspartate and inorganic phosphate, the committed step in the de novo pyrimidine nucleotide biosynthesis pathway.</text>
</comment>
<dbReference type="InterPro" id="IPR006132">
    <property type="entry name" value="Asp/Orn_carbamoyltranf_P-bd"/>
</dbReference>
<feature type="binding site" evidence="7">
    <location>
        <position position="251"/>
    </location>
    <ligand>
        <name>carbamoyl phosphate</name>
        <dbReference type="ChEBI" id="CHEBI:58228"/>
    </ligand>
</feature>
<dbReference type="Pfam" id="PF02729">
    <property type="entry name" value="OTCace_N"/>
    <property type="match status" value="1"/>
</dbReference>
<feature type="binding site" evidence="7">
    <location>
        <position position="99"/>
    </location>
    <ligand>
        <name>carbamoyl phosphate</name>
        <dbReference type="ChEBI" id="CHEBI:58228"/>
    </ligand>
</feature>
<dbReference type="PROSITE" id="PS00097">
    <property type="entry name" value="CARBAMOYLTRANSFERASE"/>
    <property type="match status" value="1"/>
</dbReference>
<dbReference type="Proteomes" id="UP000197058">
    <property type="component" value="Chromosome"/>
</dbReference>
<dbReference type="Gene3D" id="3.40.50.1370">
    <property type="entry name" value="Aspartate/ornithine carbamoyltransferase"/>
    <property type="match status" value="2"/>
</dbReference>
<dbReference type="KEGG" id="sscu:CEP64_07565"/>
<dbReference type="GO" id="GO:0004070">
    <property type="term" value="F:aspartate carbamoyltransferase activity"/>
    <property type="evidence" value="ECO:0007669"/>
    <property type="project" value="UniProtKB-UniRule"/>
</dbReference>
<dbReference type="EC" id="2.1.3.2" evidence="7"/>
<keyword evidence="4 7" id="KW-0665">Pyrimidine biosynthesis</keyword>
<comment type="pathway">
    <text evidence="1 7">Pyrimidine metabolism; UMP biosynthesis via de novo pathway; (S)-dihydroorotate from bicarbonate: step 2/3.</text>
</comment>
<name>A0AAI8DIJ8_MAMSC</name>
<dbReference type="GO" id="GO:0005829">
    <property type="term" value="C:cytosol"/>
    <property type="evidence" value="ECO:0007669"/>
    <property type="project" value="TreeGrafter"/>
</dbReference>
<dbReference type="RefSeq" id="WP_048542458.1">
    <property type="nucleotide sequence ID" value="NZ_CAJVGN010000001.1"/>
</dbReference>
<feature type="domain" description="Aspartate/ornithine carbamoyltransferase Asp/Orn-binding" evidence="8">
    <location>
        <begin position="145"/>
        <end position="285"/>
    </location>
</feature>
<dbReference type="InterPro" id="IPR006131">
    <property type="entry name" value="Asp_carbamoyltransf_Asp/Orn-bd"/>
</dbReference>
<dbReference type="HAMAP" id="MF_00001">
    <property type="entry name" value="Asp_carb_tr"/>
    <property type="match status" value="1"/>
</dbReference>
<evidence type="ECO:0000256" key="6">
    <source>
        <dbReference type="ARBA" id="ARBA00048859"/>
    </source>
</evidence>
<feature type="binding site" evidence="7">
    <location>
        <position position="209"/>
    </location>
    <ligand>
        <name>L-aspartate</name>
        <dbReference type="ChEBI" id="CHEBI:29991"/>
    </ligand>
</feature>
<dbReference type="GO" id="GO:0006207">
    <property type="term" value="P:'de novo' pyrimidine nucleobase biosynthetic process"/>
    <property type="evidence" value="ECO:0007669"/>
    <property type="project" value="InterPro"/>
</dbReference>
<feature type="binding site" evidence="7">
    <location>
        <position position="250"/>
    </location>
    <ligand>
        <name>carbamoyl phosphate</name>
        <dbReference type="ChEBI" id="CHEBI:58228"/>
    </ligand>
</feature>
<comment type="catalytic activity">
    <reaction evidence="6 7">
        <text>carbamoyl phosphate + L-aspartate = N-carbamoyl-L-aspartate + phosphate + H(+)</text>
        <dbReference type="Rhea" id="RHEA:20013"/>
        <dbReference type="ChEBI" id="CHEBI:15378"/>
        <dbReference type="ChEBI" id="CHEBI:29991"/>
        <dbReference type="ChEBI" id="CHEBI:32814"/>
        <dbReference type="ChEBI" id="CHEBI:43474"/>
        <dbReference type="ChEBI" id="CHEBI:58228"/>
        <dbReference type="EC" id="2.1.3.2"/>
    </reaction>
</comment>
<dbReference type="PRINTS" id="PR00100">
    <property type="entry name" value="AOTCASE"/>
</dbReference>
<comment type="subunit">
    <text evidence="7">Heterododecamer (2C3:3R2) of six catalytic PyrB chains organized as two trimers (C3), and six regulatory PyrI chains organized as three dimers (R2).</text>
</comment>
<evidence type="ECO:0000256" key="1">
    <source>
        <dbReference type="ARBA" id="ARBA00004852"/>
    </source>
</evidence>
<feature type="binding site" evidence="7">
    <location>
        <position position="50"/>
    </location>
    <ligand>
        <name>carbamoyl phosphate</name>
        <dbReference type="ChEBI" id="CHEBI:58228"/>
    </ligand>
</feature>
<dbReference type="InterPro" id="IPR036901">
    <property type="entry name" value="Asp/Orn_carbamoylTrfase_sf"/>
</dbReference>
<dbReference type="PRINTS" id="PR00101">
    <property type="entry name" value="ATCASE"/>
</dbReference>
<evidence type="ECO:0000259" key="9">
    <source>
        <dbReference type="Pfam" id="PF02729"/>
    </source>
</evidence>
<protein>
    <recommendedName>
        <fullName evidence="7">Aspartate carbamoyltransferase</fullName>
        <ecNumber evidence="7">2.1.3.2</ecNumber>
    </recommendedName>
    <alternativeName>
        <fullName evidence="7">Aspartate transcarbamylase</fullName>
        <shortName evidence="7">ATCase</shortName>
    </alternativeName>
</protein>
<dbReference type="SUPFAM" id="SSF53671">
    <property type="entry name" value="Aspartate/ornithine carbamoyltransferase"/>
    <property type="match status" value="1"/>
</dbReference>
<gene>
    <name evidence="7" type="primary">pyrB</name>
    <name evidence="10" type="ORF">CEP64_07565</name>
</gene>
<dbReference type="InterPro" id="IPR002082">
    <property type="entry name" value="Asp_carbamoyltransf"/>
</dbReference>
<dbReference type="PANTHER" id="PTHR45753:SF6">
    <property type="entry name" value="ASPARTATE CARBAMOYLTRANSFERASE"/>
    <property type="match status" value="1"/>
</dbReference>
<feature type="binding site" evidence="7">
    <location>
        <position position="159"/>
    </location>
    <ligand>
        <name>L-aspartate</name>
        <dbReference type="ChEBI" id="CHEBI:29991"/>
    </ligand>
</feature>
<sequence>MKNLLTMTDLTKDDIMKIITKAQDIKENGAETFGKGMTVANLFFENSTRTKCSFEMAERKLGLEVIPFEISTSSVQKGESLYDTCKTLESIGVDALVIRHSENAYYDTLQGLNIPVLNGGDGSGHHPTQSLLDIMTIYEEYGYFEGLKILISGDIKNSRVARSNADALTKLGAEVMFSAPEQWKCNFSDVPYVEIDDVIDEVDVCMLLRVQNERHDSGTTFSKEDYHNAYGLTIDRYNKLHDNAIVMHPAPVNRGVEIDTSLVESSKSRIFKQMENGVFIRMACIHAVLNHKEEKVKCHL</sequence>
<dbReference type="GO" id="GO:0016597">
    <property type="term" value="F:amino acid binding"/>
    <property type="evidence" value="ECO:0007669"/>
    <property type="project" value="InterPro"/>
</dbReference>